<organism evidence="5 6">
    <name type="scientific">Dimargaris verticillata</name>
    <dbReference type="NCBI Taxonomy" id="2761393"/>
    <lineage>
        <taxon>Eukaryota</taxon>
        <taxon>Fungi</taxon>
        <taxon>Fungi incertae sedis</taxon>
        <taxon>Zoopagomycota</taxon>
        <taxon>Kickxellomycotina</taxon>
        <taxon>Dimargaritomycetes</taxon>
        <taxon>Dimargaritales</taxon>
        <taxon>Dimargaritaceae</taxon>
        <taxon>Dimargaris</taxon>
    </lineage>
</organism>
<evidence type="ECO:0000256" key="1">
    <source>
        <dbReference type="ARBA" id="ARBA00004496"/>
    </source>
</evidence>
<dbReference type="PANTHER" id="PTHR13200">
    <property type="entry name" value="EEF1A LYSINE METHYLTRANSFERASE 1"/>
    <property type="match status" value="1"/>
</dbReference>
<keyword evidence="3" id="KW-0489">Methyltransferase</keyword>
<dbReference type="GO" id="GO:0003676">
    <property type="term" value="F:nucleic acid binding"/>
    <property type="evidence" value="ECO:0007669"/>
    <property type="project" value="InterPro"/>
</dbReference>
<sequence length="140" mass="16163">MMCAPSAFVMLKRLDQGADNAFLLDYDTRFGVYGNAFVHYDYRDPLVLSQLTPLKGQFKFIVLDPPYLEEKCFTRVAETVQYLAAPDCKVLACTGYMVRGLVRRLLHSNITTFEPRHRNGLANQFCTYTNYEDDDLKWAQ</sequence>
<feature type="non-terminal residue" evidence="5">
    <location>
        <position position="140"/>
    </location>
</feature>
<evidence type="ECO:0000313" key="5">
    <source>
        <dbReference type="EMBL" id="KAJ1970725.1"/>
    </source>
</evidence>
<dbReference type="PANTHER" id="PTHR13200:SF0">
    <property type="entry name" value="EEF1A LYSINE METHYLTRANSFERASE 1"/>
    <property type="match status" value="1"/>
</dbReference>
<dbReference type="EMBL" id="JANBQB010001651">
    <property type="protein sequence ID" value="KAJ1970725.1"/>
    <property type="molecule type" value="Genomic_DNA"/>
</dbReference>
<dbReference type="GO" id="GO:0032259">
    <property type="term" value="P:methylation"/>
    <property type="evidence" value="ECO:0007669"/>
    <property type="project" value="UniProtKB-KW"/>
</dbReference>
<gene>
    <name evidence="5" type="primary">EFM5_2</name>
    <name evidence="5" type="ORF">H4R34_005970</name>
</gene>
<keyword evidence="2" id="KW-0963">Cytoplasm</keyword>
<evidence type="ECO:0000256" key="3">
    <source>
        <dbReference type="ARBA" id="ARBA00022603"/>
    </source>
</evidence>
<dbReference type="GO" id="GO:0016279">
    <property type="term" value="F:protein-lysine N-methyltransferase activity"/>
    <property type="evidence" value="ECO:0007669"/>
    <property type="project" value="InterPro"/>
</dbReference>
<accession>A0A9W8AVW3</accession>
<reference evidence="5" key="1">
    <citation type="submission" date="2022-07" db="EMBL/GenBank/DDBJ databases">
        <title>Phylogenomic reconstructions and comparative analyses of Kickxellomycotina fungi.</title>
        <authorList>
            <person name="Reynolds N.K."/>
            <person name="Stajich J.E."/>
            <person name="Barry K."/>
            <person name="Grigoriev I.V."/>
            <person name="Crous P."/>
            <person name="Smith M.E."/>
        </authorList>
    </citation>
    <scope>NUCLEOTIDE SEQUENCE</scope>
    <source>
        <strain evidence="5">RSA 567</strain>
    </source>
</reference>
<keyword evidence="4" id="KW-0808">Transferase</keyword>
<keyword evidence="6" id="KW-1185">Reference proteome</keyword>
<evidence type="ECO:0000256" key="4">
    <source>
        <dbReference type="ARBA" id="ARBA00022679"/>
    </source>
</evidence>
<dbReference type="InterPro" id="IPR041370">
    <property type="entry name" value="Mlase_EEF1AKMT1/ZCCHC4"/>
</dbReference>
<dbReference type="Pfam" id="PF10237">
    <property type="entry name" value="N6-adenineMlase"/>
    <property type="match status" value="1"/>
</dbReference>
<proteinExistence type="predicted"/>
<dbReference type="PROSITE" id="PS00092">
    <property type="entry name" value="N6_MTASE"/>
    <property type="match status" value="1"/>
</dbReference>
<dbReference type="GO" id="GO:0005737">
    <property type="term" value="C:cytoplasm"/>
    <property type="evidence" value="ECO:0007669"/>
    <property type="project" value="UniProtKB-SubCell"/>
</dbReference>
<comment type="subcellular location">
    <subcellularLocation>
        <location evidence="1">Cytoplasm</location>
    </subcellularLocation>
</comment>
<evidence type="ECO:0000256" key="2">
    <source>
        <dbReference type="ARBA" id="ARBA00022490"/>
    </source>
</evidence>
<dbReference type="OrthoDB" id="206354at2759"/>
<dbReference type="InterPro" id="IPR019369">
    <property type="entry name" value="Efm5/EEF1AKMT1"/>
</dbReference>
<dbReference type="AlphaFoldDB" id="A0A9W8AVW3"/>
<name>A0A9W8AVW3_9FUNG</name>
<dbReference type="InterPro" id="IPR002052">
    <property type="entry name" value="DNA_methylase_N6_adenine_CS"/>
</dbReference>
<protein>
    <submittedName>
        <fullName evidence="5">Protein-lysine N-methyltransferase efm5</fullName>
    </submittedName>
</protein>
<evidence type="ECO:0000313" key="6">
    <source>
        <dbReference type="Proteomes" id="UP001151582"/>
    </source>
</evidence>
<dbReference type="Proteomes" id="UP001151582">
    <property type="component" value="Unassembled WGS sequence"/>
</dbReference>
<comment type="caution">
    <text evidence="5">The sequence shown here is derived from an EMBL/GenBank/DDBJ whole genome shotgun (WGS) entry which is preliminary data.</text>
</comment>